<evidence type="ECO:0000313" key="10">
    <source>
        <dbReference type="Proteomes" id="UP000241421"/>
    </source>
</evidence>
<evidence type="ECO:0000256" key="6">
    <source>
        <dbReference type="RuleBase" id="RU361217"/>
    </source>
</evidence>
<proteinExistence type="inferred from homology"/>
<accession>A0A2U2I782</accession>
<dbReference type="PANTHER" id="PTHR11985:SF15">
    <property type="entry name" value="GLYCEROL-3-PHOSPHATE DEHYDROGENASE, MITOCHONDRIAL"/>
    <property type="match status" value="1"/>
</dbReference>
<sequence>MTMRGEIECDLLVIGGGINGAGIARDAAGRGLSVVLCERDDLARHTSSASTKLIHGGLRYLEHYEFGLVRKALREREVLLRVAPHIISPLRFVLPRLPGGRPAWMIRAGLFLYDRLARRELLPASAALRLDKHEAGAALKGGCTQAFAYSDAWVDDARLVVLNALDAKERGATILTGTRCAEVVADGGAWRARLEGRHACTVRAKVVVNAAGPWAGQVAQMGEAGQAGRSVRLVKGSHIVVPRLFSHKQAYLFQHADGRVVFAIPYQGDFTLIGTTDLAYAGDPAAVAIDDGEVAYLCTLANQCFRKQIGRKDVVWSYSGVRPLLDDGTDNPSAVTRDYLLEWAPGAAPMLHVWGGKITTYRKLAEHALEMVAGRLGKAAAGWTETAFLPGGDIAATVAEISPASFEAFLASFRALHPWLAAELAQRYARSYGTRAVRFLAGTAGLRDLGELVAPGLYERELRYLVDVEWASCADDVLWRRTKQGLRCGPDDRIRLERWIEAYRAGTSAPEPGAAAG</sequence>
<dbReference type="GO" id="GO:0046168">
    <property type="term" value="P:glycerol-3-phosphate catabolic process"/>
    <property type="evidence" value="ECO:0007669"/>
    <property type="project" value="TreeGrafter"/>
</dbReference>
<dbReference type="Gene3D" id="6.10.250.1890">
    <property type="match status" value="1"/>
</dbReference>
<reference evidence="9 10" key="1">
    <citation type="submission" date="2018-04" db="EMBL/GenBank/DDBJ databases">
        <title>Massilia violaceinigra sp. nov., a novel purple-pigmented bacterium isolated from Tianshan glacier, Xinjiang, China.</title>
        <authorList>
            <person name="Wang H."/>
        </authorList>
    </citation>
    <scope>NUCLEOTIDE SEQUENCE [LARGE SCALE GENOMIC DNA]</scope>
    <source>
        <strain evidence="9 10">B448-2</strain>
    </source>
</reference>
<evidence type="ECO:0000313" key="9">
    <source>
        <dbReference type="EMBL" id="PWF55499.1"/>
    </source>
</evidence>
<keyword evidence="10" id="KW-1185">Reference proteome</keyword>
<comment type="cofactor">
    <cofactor evidence="1 6">
        <name>FAD</name>
        <dbReference type="ChEBI" id="CHEBI:57692"/>
    </cofactor>
</comment>
<evidence type="ECO:0000256" key="4">
    <source>
        <dbReference type="ARBA" id="ARBA00022827"/>
    </source>
</evidence>
<evidence type="ECO:0000256" key="2">
    <source>
        <dbReference type="ARBA" id="ARBA00007330"/>
    </source>
</evidence>
<evidence type="ECO:0000259" key="7">
    <source>
        <dbReference type="Pfam" id="PF01266"/>
    </source>
</evidence>
<dbReference type="InterPro" id="IPR038299">
    <property type="entry name" value="DAO_C_sf"/>
</dbReference>
<dbReference type="InterPro" id="IPR000447">
    <property type="entry name" value="G3P_DH_FAD-dep"/>
</dbReference>
<dbReference type="PANTHER" id="PTHR11985">
    <property type="entry name" value="GLYCEROL-3-PHOSPHATE DEHYDROGENASE"/>
    <property type="match status" value="1"/>
</dbReference>
<evidence type="ECO:0000256" key="3">
    <source>
        <dbReference type="ARBA" id="ARBA00022630"/>
    </source>
</evidence>
<dbReference type="Gene3D" id="3.50.50.60">
    <property type="entry name" value="FAD/NAD(P)-binding domain"/>
    <property type="match status" value="1"/>
</dbReference>
<dbReference type="GO" id="GO:0004368">
    <property type="term" value="F:glycerol-3-phosphate dehydrogenase (quinone) activity"/>
    <property type="evidence" value="ECO:0007669"/>
    <property type="project" value="UniProtKB-EC"/>
</dbReference>
<dbReference type="Gene3D" id="3.30.9.10">
    <property type="entry name" value="D-Amino Acid Oxidase, subunit A, domain 2"/>
    <property type="match status" value="1"/>
</dbReference>
<evidence type="ECO:0000256" key="1">
    <source>
        <dbReference type="ARBA" id="ARBA00001974"/>
    </source>
</evidence>
<dbReference type="AlphaFoldDB" id="A0A2U2I782"/>
<dbReference type="SUPFAM" id="SSF51905">
    <property type="entry name" value="FAD/NAD(P)-binding domain"/>
    <property type="match status" value="1"/>
</dbReference>
<feature type="domain" description="Alpha-glycerophosphate oxidase C-terminal" evidence="8">
    <location>
        <begin position="384"/>
        <end position="484"/>
    </location>
</feature>
<organism evidence="9 10">
    <name type="scientific">Massilia glaciei</name>
    <dbReference type="NCBI Taxonomy" id="1524097"/>
    <lineage>
        <taxon>Bacteria</taxon>
        <taxon>Pseudomonadati</taxon>
        <taxon>Pseudomonadota</taxon>
        <taxon>Betaproteobacteria</taxon>
        <taxon>Burkholderiales</taxon>
        <taxon>Oxalobacteraceae</taxon>
        <taxon>Telluria group</taxon>
        <taxon>Massilia</taxon>
    </lineage>
</organism>
<dbReference type="InterPro" id="IPR036188">
    <property type="entry name" value="FAD/NAD-bd_sf"/>
</dbReference>
<dbReference type="Proteomes" id="UP000241421">
    <property type="component" value="Unassembled WGS sequence"/>
</dbReference>
<keyword evidence="4" id="KW-0274">FAD</keyword>
<dbReference type="Pfam" id="PF16901">
    <property type="entry name" value="DAO_C"/>
    <property type="match status" value="1"/>
</dbReference>
<dbReference type="InterPro" id="IPR006076">
    <property type="entry name" value="FAD-dep_OxRdtase"/>
</dbReference>
<name>A0A2U2I782_9BURK</name>
<dbReference type="PROSITE" id="PS00977">
    <property type="entry name" value="FAD_G3PDH_1"/>
    <property type="match status" value="1"/>
</dbReference>
<dbReference type="EMBL" id="PXWF02000021">
    <property type="protein sequence ID" value="PWF55499.1"/>
    <property type="molecule type" value="Genomic_DNA"/>
</dbReference>
<dbReference type="InterPro" id="IPR031656">
    <property type="entry name" value="DAO_C"/>
</dbReference>
<dbReference type="Gene3D" id="1.10.8.870">
    <property type="entry name" value="Alpha-glycerophosphate oxidase, cap domain"/>
    <property type="match status" value="1"/>
</dbReference>
<dbReference type="NCBIfam" id="NF009906">
    <property type="entry name" value="PRK13369.1"/>
    <property type="match status" value="1"/>
</dbReference>
<gene>
    <name evidence="9" type="ORF">C7C56_001600</name>
</gene>
<dbReference type="EC" id="1.1.5.3" evidence="6"/>
<dbReference type="NCBIfam" id="NF008899">
    <property type="entry name" value="PRK12266.1"/>
    <property type="match status" value="1"/>
</dbReference>
<comment type="catalytic activity">
    <reaction evidence="6">
        <text>a quinone + sn-glycerol 3-phosphate = dihydroxyacetone phosphate + a quinol</text>
        <dbReference type="Rhea" id="RHEA:18977"/>
        <dbReference type="ChEBI" id="CHEBI:24646"/>
        <dbReference type="ChEBI" id="CHEBI:57597"/>
        <dbReference type="ChEBI" id="CHEBI:57642"/>
        <dbReference type="ChEBI" id="CHEBI:132124"/>
        <dbReference type="EC" id="1.1.5.3"/>
    </reaction>
</comment>
<dbReference type="OrthoDB" id="9766796at2"/>
<keyword evidence="5 6" id="KW-0560">Oxidoreductase</keyword>
<comment type="similarity">
    <text evidence="2 6">Belongs to the FAD-dependent glycerol-3-phosphate dehydrogenase family.</text>
</comment>
<keyword evidence="3 6" id="KW-0285">Flavoprotein</keyword>
<dbReference type="Pfam" id="PF01266">
    <property type="entry name" value="DAO"/>
    <property type="match status" value="1"/>
</dbReference>
<dbReference type="GO" id="GO:0009331">
    <property type="term" value="C:glycerol-3-phosphate dehydrogenase (FAD) complex"/>
    <property type="evidence" value="ECO:0007669"/>
    <property type="project" value="UniProtKB-UniRule"/>
</dbReference>
<dbReference type="PRINTS" id="PR01001">
    <property type="entry name" value="FADG3PDH"/>
</dbReference>
<feature type="domain" description="FAD dependent oxidoreductase" evidence="7">
    <location>
        <begin position="10"/>
        <end position="361"/>
    </location>
</feature>
<evidence type="ECO:0000256" key="5">
    <source>
        <dbReference type="ARBA" id="ARBA00023002"/>
    </source>
</evidence>
<protein>
    <recommendedName>
        <fullName evidence="6">Glycerol-3-phosphate dehydrogenase</fullName>
        <ecNumber evidence="6">1.1.5.3</ecNumber>
    </recommendedName>
</protein>
<dbReference type="PROSITE" id="PS00978">
    <property type="entry name" value="FAD_G3PDH_2"/>
    <property type="match status" value="1"/>
</dbReference>
<comment type="caution">
    <text evidence="9">The sequence shown here is derived from an EMBL/GenBank/DDBJ whole genome shotgun (WGS) entry which is preliminary data.</text>
</comment>
<evidence type="ECO:0000259" key="8">
    <source>
        <dbReference type="Pfam" id="PF16901"/>
    </source>
</evidence>